<keyword evidence="2" id="KW-1185">Reference proteome</keyword>
<organism evidence="1 2">
    <name type="scientific">Winogradskyella maritima</name>
    <dbReference type="NCBI Taxonomy" id="1517766"/>
    <lineage>
        <taxon>Bacteria</taxon>
        <taxon>Pseudomonadati</taxon>
        <taxon>Bacteroidota</taxon>
        <taxon>Flavobacteriia</taxon>
        <taxon>Flavobacteriales</taxon>
        <taxon>Flavobacteriaceae</taxon>
        <taxon>Winogradskyella</taxon>
    </lineage>
</organism>
<comment type="caution">
    <text evidence="1">The sequence shown here is derived from an EMBL/GenBank/DDBJ whole genome shotgun (WGS) entry which is preliminary data.</text>
</comment>
<reference evidence="2" key="1">
    <citation type="journal article" date="2019" name="Int. J. Syst. Evol. Microbiol.">
        <title>The Global Catalogue of Microorganisms (GCM) 10K type strain sequencing project: providing services to taxonomists for standard genome sequencing and annotation.</title>
        <authorList>
            <consortium name="The Broad Institute Genomics Platform"/>
            <consortium name="The Broad Institute Genome Sequencing Center for Infectious Disease"/>
            <person name="Wu L."/>
            <person name="Ma J."/>
        </authorList>
    </citation>
    <scope>NUCLEOTIDE SEQUENCE [LARGE SCALE GENOMIC DNA]</scope>
    <source>
        <strain evidence="2">CECT 8979</strain>
    </source>
</reference>
<dbReference type="PROSITE" id="PS51257">
    <property type="entry name" value="PROKAR_LIPOPROTEIN"/>
    <property type="match status" value="1"/>
</dbReference>
<dbReference type="Proteomes" id="UP001595812">
    <property type="component" value="Unassembled WGS sequence"/>
</dbReference>
<sequence>MRKITLLFIITVFALSCSGKKRVAEAVDNGNYNEAIYDAINKLKGNKDARRKQDYVALLKDAYVKANERDWQAIKELKASKNPEYFQRIYETYVALNKRQQAVKPLMPLQYRGRNVPFDFQDYSSELAVARDNVSDHFYETGIELLESDDKATIREAYDVLNYIENINPNYEKTRELMDEAHERGTIHVAVSIENKTRQVIPRRLEDALLDFDTYGLNQFWMAYYANPNPEADYDYAMQLQLARINISPERVSEREIIREQDIVDGWRYQKDADGNIKTDSLGNKLKEDKIVRVRARLFEFAQQKSSQIIASVIFSDLKNKEVIDSFDIDSGFVFDNIYARFRGDKRALTRDDLNLIRNRAIPFPTNEQMVFDSGEDLKLKLKRIIQDYRI</sequence>
<accession>A0ABV8AH71</accession>
<dbReference type="RefSeq" id="WP_386099718.1">
    <property type="nucleotide sequence ID" value="NZ_JBHSAT010000004.1"/>
</dbReference>
<evidence type="ECO:0000313" key="2">
    <source>
        <dbReference type="Proteomes" id="UP001595812"/>
    </source>
</evidence>
<gene>
    <name evidence="1" type="ORF">ACFOSX_09350</name>
</gene>
<proteinExistence type="predicted"/>
<protein>
    <recommendedName>
        <fullName evidence="3">Lipoprotein</fullName>
    </recommendedName>
</protein>
<evidence type="ECO:0000313" key="1">
    <source>
        <dbReference type="EMBL" id="MFC3877436.1"/>
    </source>
</evidence>
<name>A0ABV8AH71_9FLAO</name>
<evidence type="ECO:0008006" key="3">
    <source>
        <dbReference type="Google" id="ProtNLM"/>
    </source>
</evidence>
<dbReference type="EMBL" id="JBHSAT010000004">
    <property type="protein sequence ID" value="MFC3877436.1"/>
    <property type="molecule type" value="Genomic_DNA"/>
</dbReference>